<comment type="caution">
    <text evidence="1">The sequence shown here is derived from an EMBL/GenBank/DDBJ whole genome shotgun (WGS) entry which is preliminary data.</text>
</comment>
<sequence>MQQSDLGKQFPVRRSFFYVRVLFRRIEDTFQSSKTGVAVQYPAPFFRETKLRAHEHKFKCGYIVR</sequence>
<organism evidence="1">
    <name type="scientific">Parabacteroides goldsteinii</name>
    <dbReference type="NCBI Taxonomy" id="328812"/>
    <lineage>
        <taxon>Bacteria</taxon>
        <taxon>Pseudomonadati</taxon>
        <taxon>Bacteroidota</taxon>
        <taxon>Bacteroidia</taxon>
        <taxon>Bacteroidales</taxon>
        <taxon>Tannerellaceae</taxon>
        <taxon>Parabacteroides</taxon>
    </lineage>
</organism>
<evidence type="ECO:0000313" key="1">
    <source>
        <dbReference type="EMBL" id="MRY13253.1"/>
    </source>
</evidence>
<protein>
    <submittedName>
        <fullName evidence="1">Uncharacterized protein</fullName>
    </submittedName>
</protein>
<dbReference type="EMBL" id="WKLP01000028">
    <property type="protein sequence ID" value="MRY13253.1"/>
    <property type="molecule type" value="Genomic_DNA"/>
</dbReference>
<dbReference type="AlphaFoldDB" id="A0A6G1ZH15"/>
<name>A0A6G1ZH15_9BACT</name>
<gene>
    <name evidence="1" type="ORF">GKE01_17560</name>
</gene>
<reference evidence="1" key="1">
    <citation type="journal article" date="2019" name="Nat. Med.">
        <title>A library of human gut bacterial isolates paired with longitudinal multiomics data enables mechanistic microbiome research.</title>
        <authorList>
            <person name="Poyet M."/>
            <person name="Groussin M."/>
            <person name="Gibbons S.M."/>
            <person name="Avila-Pacheco J."/>
            <person name="Jiang X."/>
            <person name="Kearney S.M."/>
            <person name="Perrotta A.R."/>
            <person name="Berdy B."/>
            <person name="Zhao S."/>
            <person name="Lieberman T.D."/>
            <person name="Swanson P.K."/>
            <person name="Smith M."/>
            <person name="Roesemann S."/>
            <person name="Alexander J.E."/>
            <person name="Rich S.A."/>
            <person name="Livny J."/>
            <person name="Vlamakis H."/>
            <person name="Clish C."/>
            <person name="Bullock K."/>
            <person name="Deik A."/>
            <person name="Scott J."/>
            <person name="Pierce K.A."/>
            <person name="Xavier R.J."/>
            <person name="Alm E.J."/>
        </authorList>
    </citation>
    <scope>NUCLEOTIDE SEQUENCE</scope>
    <source>
        <strain evidence="1">BIOML-A4</strain>
    </source>
</reference>
<accession>A0A6G1ZH15</accession>
<proteinExistence type="predicted"/>